<dbReference type="KEGG" id="dgr:6562132"/>
<evidence type="ECO:0000256" key="5">
    <source>
        <dbReference type="SAM" id="Phobius"/>
    </source>
</evidence>
<feature type="transmembrane region" description="Helical" evidence="5">
    <location>
        <begin position="430"/>
        <end position="451"/>
    </location>
</feature>
<comment type="subcellular location">
    <subcellularLocation>
        <location evidence="1">Membrane</location>
        <topology evidence="1">Multi-pass membrane protein</topology>
    </subcellularLocation>
</comment>
<dbReference type="InterPro" id="IPR005829">
    <property type="entry name" value="Sugar_transporter_CS"/>
</dbReference>
<feature type="transmembrane region" description="Helical" evidence="5">
    <location>
        <begin position="260"/>
        <end position="282"/>
    </location>
</feature>
<feature type="transmembrane region" description="Helical" evidence="5">
    <location>
        <begin position="146"/>
        <end position="165"/>
    </location>
</feature>
<name>B4JDX4_DROGR</name>
<evidence type="ECO:0000259" key="6">
    <source>
        <dbReference type="PROSITE" id="PS50850"/>
    </source>
</evidence>
<dbReference type="PROSITE" id="PS50850">
    <property type="entry name" value="MFS"/>
    <property type="match status" value="1"/>
</dbReference>
<dbReference type="EMBL" id="CH916368">
    <property type="protein sequence ID" value="EDW03494.1"/>
    <property type="molecule type" value="Genomic_DNA"/>
</dbReference>
<dbReference type="HOGENOM" id="CLU_001265_30_5_1"/>
<feature type="transmembrane region" description="Helical" evidence="5">
    <location>
        <begin position="171"/>
        <end position="192"/>
    </location>
</feature>
<dbReference type="OrthoDB" id="6612291at2759"/>
<dbReference type="PANTHER" id="PTHR48021:SF33">
    <property type="entry name" value="AT22075P-RELATED"/>
    <property type="match status" value="1"/>
</dbReference>
<evidence type="ECO:0000256" key="4">
    <source>
        <dbReference type="ARBA" id="ARBA00023136"/>
    </source>
</evidence>
<dbReference type="Pfam" id="PF00083">
    <property type="entry name" value="Sugar_tr"/>
    <property type="match status" value="1"/>
</dbReference>
<protein>
    <submittedName>
        <fullName evidence="7">GH11265</fullName>
    </submittedName>
</protein>
<keyword evidence="4 5" id="KW-0472">Membrane</keyword>
<feature type="domain" description="Major facilitator superfamily (MFS) profile" evidence="6">
    <location>
        <begin position="12"/>
        <end position="455"/>
    </location>
</feature>
<feature type="transmembrane region" description="Helical" evidence="5">
    <location>
        <begin position="88"/>
        <end position="107"/>
    </location>
</feature>
<dbReference type="InterPro" id="IPR005828">
    <property type="entry name" value="MFS_sugar_transport-like"/>
</dbReference>
<keyword evidence="2 5" id="KW-0812">Transmembrane</keyword>
<proteinExistence type="predicted"/>
<dbReference type="OMA" id="AMGPIAW"/>
<dbReference type="InParanoid" id="B4JDX4"/>
<dbReference type="PROSITE" id="PS00217">
    <property type="entry name" value="SUGAR_TRANSPORT_2"/>
    <property type="match status" value="1"/>
</dbReference>
<dbReference type="AlphaFoldDB" id="B4JDX4"/>
<feature type="transmembrane region" description="Helical" evidence="5">
    <location>
        <begin position="398"/>
        <end position="418"/>
    </location>
</feature>
<feature type="transmembrane region" description="Helical" evidence="5">
    <location>
        <begin position="113"/>
        <end position="134"/>
    </location>
</feature>
<dbReference type="PANTHER" id="PTHR48021">
    <property type="match status" value="1"/>
</dbReference>
<reference evidence="7 8" key="1">
    <citation type="journal article" date="2007" name="Nature">
        <title>Evolution of genes and genomes on the Drosophila phylogeny.</title>
        <authorList>
            <consortium name="Drosophila 12 Genomes Consortium"/>
            <person name="Clark A.G."/>
            <person name="Eisen M.B."/>
            <person name="Smith D.R."/>
            <person name="Bergman C.M."/>
            <person name="Oliver B."/>
            <person name="Markow T.A."/>
            <person name="Kaufman T.C."/>
            <person name="Kellis M."/>
            <person name="Gelbart W."/>
            <person name="Iyer V.N."/>
            <person name="Pollard D.A."/>
            <person name="Sackton T.B."/>
            <person name="Larracuente A.M."/>
            <person name="Singh N.D."/>
            <person name="Abad J.P."/>
            <person name="Abt D.N."/>
            <person name="Adryan B."/>
            <person name="Aguade M."/>
            <person name="Akashi H."/>
            <person name="Anderson W.W."/>
            <person name="Aquadro C.F."/>
            <person name="Ardell D.H."/>
            <person name="Arguello R."/>
            <person name="Artieri C.G."/>
            <person name="Barbash D.A."/>
            <person name="Barker D."/>
            <person name="Barsanti P."/>
            <person name="Batterham P."/>
            <person name="Batzoglou S."/>
            <person name="Begun D."/>
            <person name="Bhutkar A."/>
            <person name="Blanco E."/>
            <person name="Bosak S.A."/>
            <person name="Bradley R.K."/>
            <person name="Brand A.D."/>
            <person name="Brent M.R."/>
            <person name="Brooks A.N."/>
            <person name="Brown R.H."/>
            <person name="Butlin R.K."/>
            <person name="Caggese C."/>
            <person name="Calvi B.R."/>
            <person name="Bernardo de Carvalho A."/>
            <person name="Caspi A."/>
            <person name="Castrezana S."/>
            <person name="Celniker S.E."/>
            <person name="Chang J.L."/>
            <person name="Chapple C."/>
            <person name="Chatterji S."/>
            <person name="Chinwalla A."/>
            <person name="Civetta A."/>
            <person name="Clifton S.W."/>
            <person name="Comeron J.M."/>
            <person name="Costello J.C."/>
            <person name="Coyne J.A."/>
            <person name="Daub J."/>
            <person name="David R.G."/>
            <person name="Delcher A.L."/>
            <person name="Delehaunty K."/>
            <person name="Do C.B."/>
            <person name="Ebling H."/>
            <person name="Edwards K."/>
            <person name="Eickbush T."/>
            <person name="Evans J.D."/>
            <person name="Filipski A."/>
            <person name="Findeiss S."/>
            <person name="Freyhult E."/>
            <person name="Fulton L."/>
            <person name="Fulton R."/>
            <person name="Garcia A.C."/>
            <person name="Gardiner A."/>
            <person name="Garfield D.A."/>
            <person name="Garvin B.E."/>
            <person name="Gibson G."/>
            <person name="Gilbert D."/>
            <person name="Gnerre S."/>
            <person name="Godfrey J."/>
            <person name="Good R."/>
            <person name="Gotea V."/>
            <person name="Gravely B."/>
            <person name="Greenberg A.J."/>
            <person name="Griffiths-Jones S."/>
            <person name="Gross S."/>
            <person name="Guigo R."/>
            <person name="Gustafson E.A."/>
            <person name="Haerty W."/>
            <person name="Hahn M.W."/>
            <person name="Halligan D.L."/>
            <person name="Halpern A.L."/>
            <person name="Halter G.M."/>
            <person name="Han M.V."/>
            <person name="Heger A."/>
            <person name="Hillier L."/>
            <person name="Hinrichs A.S."/>
            <person name="Holmes I."/>
            <person name="Hoskins R.A."/>
            <person name="Hubisz M.J."/>
            <person name="Hultmark D."/>
            <person name="Huntley M.A."/>
            <person name="Jaffe D.B."/>
            <person name="Jagadeeshan S."/>
            <person name="Jeck W.R."/>
            <person name="Johnson J."/>
            <person name="Jones C.D."/>
            <person name="Jordan W.C."/>
            <person name="Karpen G.H."/>
            <person name="Kataoka E."/>
            <person name="Keightley P.D."/>
            <person name="Kheradpour P."/>
            <person name="Kirkness E.F."/>
            <person name="Koerich L.B."/>
            <person name="Kristiansen K."/>
            <person name="Kudrna D."/>
            <person name="Kulathinal R.J."/>
            <person name="Kumar S."/>
            <person name="Kwok R."/>
            <person name="Lander E."/>
            <person name="Langley C.H."/>
            <person name="Lapoint R."/>
            <person name="Lazzaro B.P."/>
            <person name="Lee S.J."/>
            <person name="Levesque L."/>
            <person name="Li R."/>
            <person name="Lin C.F."/>
            <person name="Lin M.F."/>
            <person name="Lindblad-Toh K."/>
            <person name="Llopart A."/>
            <person name="Long M."/>
            <person name="Low L."/>
            <person name="Lozovsky E."/>
            <person name="Lu J."/>
            <person name="Luo M."/>
            <person name="Machado C.A."/>
            <person name="Makalowski W."/>
            <person name="Marzo M."/>
            <person name="Matsuda M."/>
            <person name="Matzkin L."/>
            <person name="McAllister B."/>
            <person name="McBride C.S."/>
            <person name="McKernan B."/>
            <person name="McKernan K."/>
            <person name="Mendez-Lago M."/>
            <person name="Minx P."/>
            <person name="Mollenhauer M.U."/>
            <person name="Montooth K."/>
            <person name="Mount S.M."/>
            <person name="Mu X."/>
            <person name="Myers E."/>
            <person name="Negre B."/>
            <person name="Newfeld S."/>
            <person name="Nielsen R."/>
            <person name="Noor M.A."/>
            <person name="O'Grady P."/>
            <person name="Pachter L."/>
            <person name="Papaceit M."/>
            <person name="Parisi M.J."/>
            <person name="Parisi M."/>
            <person name="Parts L."/>
            <person name="Pedersen J.S."/>
            <person name="Pesole G."/>
            <person name="Phillippy A.M."/>
            <person name="Ponting C.P."/>
            <person name="Pop M."/>
            <person name="Porcelli D."/>
            <person name="Powell J.R."/>
            <person name="Prohaska S."/>
            <person name="Pruitt K."/>
            <person name="Puig M."/>
            <person name="Quesneville H."/>
            <person name="Ram K.R."/>
            <person name="Rand D."/>
            <person name="Rasmussen M.D."/>
            <person name="Reed L.K."/>
            <person name="Reenan R."/>
            <person name="Reily A."/>
            <person name="Remington K.A."/>
            <person name="Rieger T.T."/>
            <person name="Ritchie M.G."/>
            <person name="Robin C."/>
            <person name="Rogers Y.H."/>
            <person name="Rohde C."/>
            <person name="Rozas J."/>
            <person name="Rubenfield M.J."/>
            <person name="Ruiz A."/>
            <person name="Russo S."/>
            <person name="Salzberg S.L."/>
            <person name="Sanchez-Gracia A."/>
            <person name="Saranga D.J."/>
            <person name="Sato H."/>
            <person name="Schaeffer S.W."/>
            <person name="Schatz M.C."/>
            <person name="Schlenke T."/>
            <person name="Schwartz R."/>
            <person name="Segarra C."/>
            <person name="Singh R.S."/>
            <person name="Sirot L."/>
            <person name="Sirota M."/>
            <person name="Sisneros N.B."/>
            <person name="Smith C.D."/>
            <person name="Smith T.F."/>
            <person name="Spieth J."/>
            <person name="Stage D.E."/>
            <person name="Stark A."/>
            <person name="Stephan W."/>
            <person name="Strausberg R.L."/>
            <person name="Strempel S."/>
            <person name="Sturgill D."/>
            <person name="Sutton G."/>
            <person name="Sutton G.G."/>
            <person name="Tao W."/>
            <person name="Teichmann S."/>
            <person name="Tobari Y.N."/>
            <person name="Tomimura Y."/>
            <person name="Tsolas J.M."/>
            <person name="Valente V.L."/>
            <person name="Venter E."/>
            <person name="Venter J.C."/>
            <person name="Vicario S."/>
            <person name="Vieira F.G."/>
            <person name="Vilella A.J."/>
            <person name="Villasante A."/>
            <person name="Walenz B."/>
            <person name="Wang J."/>
            <person name="Wasserman M."/>
            <person name="Watts T."/>
            <person name="Wilson D."/>
            <person name="Wilson R.K."/>
            <person name="Wing R.A."/>
            <person name="Wolfner M.F."/>
            <person name="Wong A."/>
            <person name="Wong G.K."/>
            <person name="Wu C.I."/>
            <person name="Wu G."/>
            <person name="Yamamoto D."/>
            <person name="Yang H.P."/>
            <person name="Yang S.P."/>
            <person name="Yorke J.A."/>
            <person name="Yoshida K."/>
            <person name="Zdobnov E."/>
            <person name="Zhang P."/>
            <person name="Zhang Y."/>
            <person name="Zimin A.V."/>
            <person name="Baldwin J."/>
            <person name="Abdouelleil A."/>
            <person name="Abdulkadir J."/>
            <person name="Abebe A."/>
            <person name="Abera B."/>
            <person name="Abreu J."/>
            <person name="Acer S.C."/>
            <person name="Aftuck L."/>
            <person name="Alexander A."/>
            <person name="An P."/>
            <person name="Anderson E."/>
            <person name="Anderson S."/>
            <person name="Arachi H."/>
            <person name="Azer M."/>
            <person name="Bachantsang P."/>
            <person name="Barry A."/>
            <person name="Bayul T."/>
            <person name="Berlin A."/>
            <person name="Bessette D."/>
            <person name="Bloom T."/>
            <person name="Blye J."/>
            <person name="Boguslavskiy L."/>
            <person name="Bonnet C."/>
            <person name="Boukhgalter B."/>
            <person name="Bourzgui I."/>
            <person name="Brown A."/>
            <person name="Cahill P."/>
            <person name="Channer S."/>
            <person name="Cheshatsang Y."/>
            <person name="Chuda L."/>
            <person name="Citroen M."/>
            <person name="Collymore A."/>
            <person name="Cooke P."/>
            <person name="Costello M."/>
            <person name="D'Aco K."/>
            <person name="Daza R."/>
            <person name="De Haan G."/>
            <person name="DeGray S."/>
            <person name="DeMaso C."/>
            <person name="Dhargay N."/>
            <person name="Dooley K."/>
            <person name="Dooley E."/>
            <person name="Doricent M."/>
            <person name="Dorje P."/>
            <person name="Dorjee K."/>
            <person name="Dupes A."/>
            <person name="Elong R."/>
            <person name="Falk J."/>
            <person name="Farina A."/>
            <person name="Faro S."/>
            <person name="Ferguson D."/>
            <person name="Fisher S."/>
            <person name="Foley C.D."/>
            <person name="Franke A."/>
            <person name="Friedrich D."/>
            <person name="Gadbois L."/>
            <person name="Gearin G."/>
            <person name="Gearin C.R."/>
            <person name="Giannoukos G."/>
            <person name="Goode T."/>
            <person name="Graham J."/>
            <person name="Grandbois E."/>
            <person name="Grewal S."/>
            <person name="Gyaltsen K."/>
            <person name="Hafez N."/>
            <person name="Hagos B."/>
            <person name="Hall J."/>
            <person name="Henson C."/>
            <person name="Hollinger A."/>
            <person name="Honan T."/>
            <person name="Huard M.D."/>
            <person name="Hughes L."/>
            <person name="Hurhula B."/>
            <person name="Husby M.E."/>
            <person name="Kamat A."/>
            <person name="Kanga B."/>
            <person name="Kashin S."/>
            <person name="Khazanovich D."/>
            <person name="Kisner P."/>
            <person name="Lance K."/>
            <person name="Lara M."/>
            <person name="Lee W."/>
            <person name="Lennon N."/>
            <person name="Letendre F."/>
            <person name="LeVine R."/>
            <person name="Lipovsky A."/>
            <person name="Liu X."/>
            <person name="Liu J."/>
            <person name="Liu S."/>
            <person name="Lokyitsang T."/>
            <person name="Lokyitsang Y."/>
            <person name="Lubonja R."/>
            <person name="Lui A."/>
            <person name="MacDonald P."/>
            <person name="Magnisalis V."/>
            <person name="Maru K."/>
            <person name="Matthews C."/>
            <person name="McCusker W."/>
            <person name="McDonough S."/>
            <person name="Mehta T."/>
            <person name="Meldrim J."/>
            <person name="Meneus L."/>
            <person name="Mihai O."/>
            <person name="Mihalev A."/>
            <person name="Mihova T."/>
            <person name="Mittelman R."/>
            <person name="Mlenga V."/>
            <person name="Montmayeur A."/>
            <person name="Mulrain L."/>
            <person name="Navidi A."/>
            <person name="Naylor J."/>
            <person name="Negash T."/>
            <person name="Nguyen T."/>
            <person name="Nguyen N."/>
            <person name="Nicol R."/>
            <person name="Norbu C."/>
            <person name="Norbu N."/>
            <person name="Novod N."/>
            <person name="O'Neill B."/>
            <person name="Osman S."/>
            <person name="Markiewicz E."/>
            <person name="Oyono O.L."/>
            <person name="Patti C."/>
            <person name="Phunkhang P."/>
            <person name="Pierre F."/>
            <person name="Priest M."/>
            <person name="Raghuraman S."/>
            <person name="Rege F."/>
            <person name="Reyes R."/>
            <person name="Rise C."/>
            <person name="Rogov P."/>
            <person name="Ross K."/>
            <person name="Ryan E."/>
            <person name="Settipalli S."/>
            <person name="Shea T."/>
            <person name="Sherpa N."/>
            <person name="Shi L."/>
            <person name="Shih D."/>
            <person name="Sparrow T."/>
            <person name="Spaulding J."/>
            <person name="Stalker J."/>
            <person name="Stange-Thomann N."/>
            <person name="Stavropoulos S."/>
            <person name="Stone C."/>
            <person name="Strader C."/>
            <person name="Tesfaye S."/>
            <person name="Thomson T."/>
            <person name="Thoulutsang Y."/>
            <person name="Thoulutsang D."/>
            <person name="Topham K."/>
            <person name="Topping I."/>
            <person name="Tsamla T."/>
            <person name="Vassiliev H."/>
            <person name="Vo A."/>
            <person name="Wangchuk T."/>
            <person name="Wangdi T."/>
            <person name="Weiand M."/>
            <person name="Wilkinson J."/>
            <person name="Wilson A."/>
            <person name="Yadav S."/>
            <person name="Young G."/>
            <person name="Yu Q."/>
            <person name="Zembek L."/>
            <person name="Zhong D."/>
            <person name="Zimmer A."/>
            <person name="Zwirko Z."/>
            <person name="Jaffe D.B."/>
            <person name="Alvarez P."/>
            <person name="Brockman W."/>
            <person name="Butler J."/>
            <person name="Chin C."/>
            <person name="Gnerre S."/>
            <person name="Grabherr M."/>
            <person name="Kleber M."/>
            <person name="Mauceli E."/>
            <person name="MacCallum I."/>
        </authorList>
    </citation>
    <scope>NUCLEOTIDE SEQUENCE [LARGE SCALE GENOMIC DNA]</scope>
    <source>
        <strain evidence="8">Tucson 15287-2541.00</strain>
    </source>
</reference>
<evidence type="ECO:0000313" key="7">
    <source>
        <dbReference type="EMBL" id="EDW03494.1"/>
    </source>
</evidence>
<evidence type="ECO:0000256" key="1">
    <source>
        <dbReference type="ARBA" id="ARBA00004141"/>
    </source>
</evidence>
<organism evidence="8">
    <name type="scientific">Drosophila grimshawi</name>
    <name type="common">Hawaiian fruit fly</name>
    <name type="synonym">Idiomyia grimshawi</name>
    <dbReference type="NCBI Taxonomy" id="7222"/>
    <lineage>
        <taxon>Eukaryota</taxon>
        <taxon>Metazoa</taxon>
        <taxon>Ecdysozoa</taxon>
        <taxon>Arthropoda</taxon>
        <taxon>Hexapoda</taxon>
        <taxon>Insecta</taxon>
        <taxon>Pterygota</taxon>
        <taxon>Neoptera</taxon>
        <taxon>Endopterygota</taxon>
        <taxon>Diptera</taxon>
        <taxon>Brachycera</taxon>
        <taxon>Muscomorpha</taxon>
        <taxon>Ephydroidea</taxon>
        <taxon>Drosophilidae</taxon>
        <taxon>Drosophila</taxon>
        <taxon>Hawaiian Drosophila</taxon>
    </lineage>
</organism>
<dbReference type="SUPFAM" id="SSF103473">
    <property type="entry name" value="MFS general substrate transporter"/>
    <property type="match status" value="1"/>
</dbReference>
<dbReference type="eggNOG" id="KOG0254">
    <property type="taxonomic scope" value="Eukaryota"/>
</dbReference>
<dbReference type="PhylomeDB" id="B4JDX4"/>
<evidence type="ECO:0000313" key="8">
    <source>
        <dbReference type="Proteomes" id="UP000001070"/>
    </source>
</evidence>
<keyword evidence="3 5" id="KW-1133">Transmembrane helix</keyword>
<dbReference type="GO" id="GO:0016020">
    <property type="term" value="C:membrane"/>
    <property type="evidence" value="ECO:0007669"/>
    <property type="project" value="UniProtKB-SubCell"/>
</dbReference>
<dbReference type="Proteomes" id="UP000001070">
    <property type="component" value="Unassembled WGS sequence"/>
</dbReference>
<feature type="transmembrane region" description="Helical" evidence="5">
    <location>
        <begin position="302"/>
        <end position="320"/>
    </location>
</feature>
<accession>B4JDX4</accession>
<keyword evidence="8" id="KW-1185">Reference proteome</keyword>
<dbReference type="STRING" id="7222.B4JDX4"/>
<feature type="transmembrane region" description="Helical" evidence="5">
    <location>
        <begin position="12"/>
        <end position="36"/>
    </location>
</feature>
<dbReference type="Gene3D" id="1.20.1250.20">
    <property type="entry name" value="MFS general substrate transporter like domains"/>
    <property type="match status" value="1"/>
</dbReference>
<dbReference type="InterPro" id="IPR020846">
    <property type="entry name" value="MFS_dom"/>
</dbReference>
<feature type="transmembrane region" description="Helical" evidence="5">
    <location>
        <begin position="56"/>
        <end position="81"/>
    </location>
</feature>
<sequence>MCLPKRISGGAIQSVTTAIGNMLCFNFGLLFGITPAHMNLYESETETPLNKVTDPAGTAFLTGYLFLSAAVGAAFSGCLALRIGPKSVLLLSGLLQIFAWFCIHFGVDIVHIYASRMFGGVAAGAALVVLPIFINEIAETREKAARLTFTIELWRTGGILAGFVLGFYAPYLLVNIVGCIISCVFSVCFPLVRESPHYYLRRNNVPAMEKSLRWYRGIRDIDDRGQREYLQELAEFKSELSGKSGQGKQSIGSAHFSHSYVVRLICVSFLLTICAKMSGVFVELNYAADFLGRTGTSTNLNYVILATSQCVGAVLARLFGPHLPRKVLLCLSSLFAAAAVIALAFFKQFGASWALGGWFDRYLPIILLAAQMLSVSFGLCPLAAVVNSEVLPTKLHDLLYSMASCISWLLLFGMIEAFNSVKTTIGPGLVLYLWVFAGASIFVGLISLPLLPETRNRRPSAVQRDLGYVEHEGVAKSVSVISGHICTRI</sequence>
<dbReference type="InterPro" id="IPR036259">
    <property type="entry name" value="MFS_trans_sf"/>
</dbReference>
<dbReference type="InterPro" id="IPR050549">
    <property type="entry name" value="MFS_Trehalose_Transporter"/>
</dbReference>
<evidence type="ECO:0000256" key="3">
    <source>
        <dbReference type="ARBA" id="ARBA00022989"/>
    </source>
</evidence>
<evidence type="ECO:0000256" key="2">
    <source>
        <dbReference type="ARBA" id="ARBA00022692"/>
    </source>
</evidence>
<feature type="transmembrane region" description="Helical" evidence="5">
    <location>
        <begin position="366"/>
        <end position="386"/>
    </location>
</feature>
<gene>
    <name evidence="7" type="primary">Dgri\GH11265</name>
    <name evidence="7" type="ORF">Dgri_GH11265</name>
</gene>
<feature type="transmembrane region" description="Helical" evidence="5">
    <location>
        <begin position="327"/>
        <end position="346"/>
    </location>
</feature>
<dbReference type="GO" id="GO:0022857">
    <property type="term" value="F:transmembrane transporter activity"/>
    <property type="evidence" value="ECO:0007669"/>
    <property type="project" value="InterPro"/>
</dbReference>